<gene>
    <name evidence="3" type="ORF">CBZ_19410</name>
</gene>
<keyword evidence="2" id="KW-0812">Transmembrane</keyword>
<evidence type="ECO:0000256" key="1">
    <source>
        <dbReference type="SAM" id="MobiDB-lite"/>
    </source>
</evidence>
<dbReference type="OrthoDB" id="123194at2"/>
<keyword evidence="2" id="KW-1133">Transmembrane helix</keyword>
<reference evidence="3 4" key="1">
    <citation type="submission" date="2019-01" db="EMBL/GenBank/DDBJ databases">
        <title>Draft genome sequence of Cellulomonas takizawaensis strain TKZ-21.</title>
        <authorList>
            <person name="Yamamura H."/>
            <person name="Hayashi T."/>
            <person name="Hamada M."/>
            <person name="Serisawa Y."/>
            <person name="Matsuyama K."/>
            <person name="Nakagawa Y."/>
            <person name="Otoguro M."/>
            <person name="Yanagida F."/>
            <person name="Hayakawa M."/>
        </authorList>
    </citation>
    <scope>NUCLEOTIDE SEQUENCE [LARGE SCALE GENOMIC DNA]</scope>
    <source>
        <strain evidence="3 4">NBRC12680</strain>
    </source>
</reference>
<feature type="region of interest" description="Disordered" evidence="1">
    <location>
        <begin position="181"/>
        <end position="217"/>
    </location>
</feature>
<proteinExistence type="predicted"/>
<protein>
    <submittedName>
        <fullName evidence="3">Uncharacterized protein</fullName>
    </submittedName>
</protein>
<accession>A0A402DS13</accession>
<keyword evidence="4" id="KW-1185">Reference proteome</keyword>
<keyword evidence="2" id="KW-0472">Membrane</keyword>
<evidence type="ECO:0000313" key="4">
    <source>
        <dbReference type="Proteomes" id="UP000289954"/>
    </source>
</evidence>
<name>A0A402DS13_9CELL</name>
<sequence length="217" mass="22278">MLTSLDCSYGGCASDAYVGGYLVGVIVMYAIALAVGIWIYKRILNKAGYSAWWMLLMLVPIGNLVALILFAAKEWPIEAELRQARSLLLLTQSGGGGYGGAPQSRFGTPAPAPFGATPSYGGDPRFGSAPAQDAPPAYGTPAPYGATPYDAAPPYGAAPSYGATPPAGTIPMFGDATPAYGATPLPTGTPPYGSGFGAQPPTATTDSWAPPETPPRW</sequence>
<evidence type="ECO:0000256" key="2">
    <source>
        <dbReference type="SAM" id="Phobius"/>
    </source>
</evidence>
<dbReference type="EMBL" id="BIMR01000141">
    <property type="protein sequence ID" value="GCE76885.1"/>
    <property type="molecule type" value="Genomic_DNA"/>
</dbReference>
<dbReference type="RefSeq" id="WP_130781488.1">
    <property type="nucleotide sequence ID" value="NZ_BIMR01000141.1"/>
</dbReference>
<evidence type="ECO:0000313" key="3">
    <source>
        <dbReference type="EMBL" id="GCE76885.1"/>
    </source>
</evidence>
<organism evidence="3 4">
    <name type="scientific">Cellulomonas biazotea</name>
    <dbReference type="NCBI Taxonomy" id="1709"/>
    <lineage>
        <taxon>Bacteria</taxon>
        <taxon>Bacillati</taxon>
        <taxon>Actinomycetota</taxon>
        <taxon>Actinomycetes</taxon>
        <taxon>Micrococcales</taxon>
        <taxon>Cellulomonadaceae</taxon>
        <taxon>Cellulomonas</taxon>
    </lineage>
</organism>
<comment type="caution">
    <text evidence="3">The sequence shown here is derived from an EMBL/GenBank/DDBJ whole genome shotgun (WGS) entry which is preliminary data.</text>
</comment>
<feature type="transmembrane region" description="Helical" evidence="2">
    <location>
        <begin position="52"/>
        <end position="72"/>
    </location>
</feature>
<feature type="transmembrane region" description="Helical" evidence="2">
    <location>
        <begin position="20"/>
        <end position="40"/>
    </location>
</feature>
<dbReference type="Proteomes" id="UP000289954">
    <property type="component" value="Unassembled WGS sequence"/>
</dbReference>
<dbReference type="AlphaFoldDB" id="A0A402DS13"/>